<dbReference type="Ensembl" id="ENSACLT00000043772.1">
    <property type="protein sequence ID" value="ENSACLP00000046556.1"/>
    <property type="gene ID" value="ENSACLG00000015008.2"/>
</dbReference>
<evidence type="ECO:0000256" key="5">
    <source>
        <dbReference type="ARBA" id="ARBA00023157"/>
    </source>
</evidence>
<dbReference type="InterPro" id="IPR054019">
    <property type="entry name" value="CFP_TSR_C"/>
</dbReference>
<dbReference type="Pfam" id="PF00090">
    <property type="entry name" value="TSP_1"/>
    <property type="match status" value="6"/>
</dbReference>
<dbReference type="GeneTree" id="ENSGT00440000038972"/>
<dbReference type="InterPro" id="IPR049536">
    <property type="entry name" value="CFP_TSR-0"/>
</dbReference>
<evidence type="ECO:0000256" key="3">
    <source>
        <dbReference type="ARBA" id="ARBA00022729"/>
    </source>
</evidence>
<dbReference type="InterPro" id="IPR052065">
    <property type="entry name" value="Compl_asym_regulator"/>
</dbReference>
<reference evidence="8 9" key="1">
    <citation type="submission" date="2018-05" db="EMBL/GenBank/DDBJ databases">
        <authorList>
            <person name="Datahose"/>
        </authorList>
    </citation>
    <scope>NUCLEOTIDE SEQUENCE</scope>
</reference>
<dbReference type="InterPro" id="IPR000884">
    <property type="entry name" value="TSP1_rpt"/>
</dbReference>
<comment type="subcellular location">
    <subcellularLocation>
        <location evidence="1">Secreted</location>
    </subcellularLocation>
</comment>
<feature type="chain" id="PRO_5044719246" description="Complement factor properdin" evidence="7">
    <location>
        <begin position="23"/>
        <end position="636"/>
    </location>
</feature>
<evidence type="ECO:0000313" key="9">
    <source>
        <dbReference type="Proteomes" id="UP000265100"/>
    </source>
</evidence>
<reference evidence="8" key="3">
    <citation type="submission" date="2025-05" db="UniProtKB">
        <authorList>
            <consortium name="Ensembl"/>
        </authorList>
    </citation>
    <scope>IDENTIFICATION</scope>
</reference>
<dbReference type="PRINTS" id="PR01705">
    <property type="entry name" value="TSP1REPEAT"/>
</dbReference>
<dbReference type="SUPFAM" id="SSF82895">
    <property type="entry name" value="TSP-1 type 1 repeat"/>
    <property type="match status" value="8"/>
</dbReference>
<evidence type="ECO:0000256" key="1">
    <source>
        <dbReference type="ARBA" id="ARBA00004613"/>
    </source>
</evidence>
<dbReference type="Proteomes" id="UP000265100">
    <property type="component" value="Chromosome 4"/>
</dbReference>
<sequence length="636" mass="69701">MEGLRGLLVLVLVLLSVPRSDCVRCFTRFDLNTGECNEEIGEVDEDDCCQNPNYGYMETDGQCESCGLLKWSSWSSWSLCNVLCGQGVRQRSRKCFGIDQSECENAPLSEKLQTEPCNGVCCDDKGWSSWLGWSPCSVTCGGVGVRKRKRECSSPPQCRMACSGPSEETERCAAENTCPGNIDVIHALRVHRLICVESFGGTGVFLIKVKGKWCVLLLKRFSKVFPILSSHLSPVSLSHLCVSVHGGWSSWFSWSHCSATCIAKSDGDVIVPSRVRHRACSNPIPSDNTSPPGNSCPGDALQVQHCSELPNCAEDGSWGAWSPFRPCSVSCGEGLQLSERKCDSPAPRYGGKVCEGPSTQSKICESPCPVDGFWSGWSSWGECSGSCIPQGRAIRRTRQRACSNPAPSSNPPGQNCQGDRHQTESCNHLPFCPVNGSWGSWSPFSSCPVTCGLGLHVSARRCDSPSPQHGGSPCLGEARQTKICSTRRHCPVDGVWSEWSQWSDCKYPGGRDIRCRKTYGSHSRVRECLHRAHNGSLCEGENLTERRVCYHIKGCNMNGRWEAWTPWSLCDPPCGENSVRSRKRICKPDYTGYNLFPPRSSEKASFYGTPNVNCGPLPDGEQQDQSESCINIPACA</sequence>
<dbReference type="InterPro" id="IPR036383">
    <property type="entry name" value="TSP1_rpt_sf"/>
</dbReference>
<dbReference type="Gene3D" id="2.20.100.10">
    <property type="entry name" value="Thrombospondin type-1 (TSP1) repeat"/>
    <property type="match status" value="8"/>
</dbReference>
<dbReference type="FunFam" id="2.20.100.10:FF:000001">
    <property type="entry name" value="semaphorin-5A isoform X1"/>
    <property type="match status" value="4"/>
</dbReference>
<feature type="region of interest" description="Disordered" evidence="6">
    <location>
        <begin position="399"/>
        <end position="418"/>
    </location>
</feature>
<organism evidence="8 9">
    <name type="scientific">Astatotilapia calliptera</name>
    <name type="common">Eastern happy</name>
    <name type="synonym">Chromis callipterus</name>
    <dbReference type="NCBI Taxonomy" id="8154"/>
    <lineage>
        <taxon>Eukaryota</taxon>
        <taxon>Metazoa</taxon>
        <taxon>Chordata</taxon>
        <taxon>Craniata</taxon>
        <taxon>Vertebrata</taxon>
        <taxon>Euteleostomi</taxon>
        <taxon>Actinopterygii</taxon>
        <taxon>Neopterygii</taxon>
        <taxon>Teleostei</taxon>
        <taxon>Neoteleostei</taxon>
        <taxon>Acanthomorphata</taxon>
        <taxon>Ovalentaria</taxon>
        <taxon>Cichlomorphae</taxon>
        <taxon>Cichliformes</taxon>
        <taxon>Cichlidae</taxon>
        <taxon>African cichlids</taxon>
        <taxon>Pseudocrenilabrinae</taxon>
        <taxon>Haplochromini</taxon>
        <taxon>Astatotilapia</taxon>
    </lineage>
</organism>
<feature type="signal peptide" evidence="7">
    <location>
        <begin position="1"/>
        <end position="22"/>
    </location>
</feature>
<keyword evidence="2" id="KW-0964">Secreted</keyword>
<dbReference type="PANTHER" id="PTHR22906">
    <property type="entry name" value="PROPERDIN"/>
    <property type="match status" value="1"/>
</dbReference>
<dbReference type="Ensembl" id="ENSACLT00000078177.1">
    <property type="protein sequence ID" value="ENSACLP00000076378.1"/>
    <property type="gene ID" value="ENSACLG00000015008.2"/>
</dbReference>
<evidence type="ECO:0000256" key="7">
    <source>
        <dbReference type="SAM" id="SignalP"/>
    </source>
</evidence>
<dbReference type="SMART" id="SM00209">
    <property type="entry name" value="TSP1"/>
    <property type="match status" value="8"/>
</dbReference>
<dbReference type="PROSITE" id="PS50092">
    <property type="entry name" value="TSP1"/>
    <property type="match status" value="8"/>
</dbReference>
<protein>
    <recommendedName>
        <fullName evidence="10">Complement factor properdin</fullName>
    </recommendedName>
</protein>
<evidence type="ECO:0000256" key="4">
    <source>
        <dbReference type="ARBA" id="ARBA00022737"/>
    </source>
</evidence>
<reference evidence="8 9" key="2">
    <citation type="submission" date="2023-03" db="EMBL/GenBank/DDBJ databases">
        <authorList>
            <consortium name="Wellcome Sanger Institute Data Sharing"/>
        </authorList>
    </citation>
    <scope>NUCLEOTIDE SEQUENCE [LARGE SCALE GENOMIC DNA]</scope>
</reference>
<dbReference type="AlphaFoldDB" id="A0AAX7V1Q2"/>
<keyword evidence="4" id="KW-0677">Repeat</keyword>
<keyword evidence="3 7" id="KW-0732">Signal</keyword>
<evidence type="ECO:0000256" key="6">
    <source>
        <dbReference type="SAM" id="MobiDB-lite"/>
    </source>
</evidence>
<proteinExistence type="predicted"/>
<name>A0AAX7V1Q2_ASTCA</name>
<dbReference type="Pfam" id="PF22195">
    <property type="entry name" value="TSP1_CFP_C"/>
    <property type="match status" value="1"/>
</dbReference>
<accession>A0AAX7V1Q2</accession>
<keyword evidence="5" id="KW-1015">Disulfide bond</keyword>
<dbReference type="PANTHER" id="PTHR22906:SF43">
    <property type="entry name" value="PROPERDIN"/>
    <property type="match status" value="1"/>
</dbReference>
<dbReference type="Pfam" id="PF18487">
    <property type="entry name" value="TSR"/>
    <property type="match status" value="1"/>
</dbReference>
<evidence type="ECO:0000256" key="2">
    <source>
        <dbReference type="ARBA" id="ARBA00022525"/>
    </source>
</evidence>
<keyword evidence="9" id="KW-1185">Reference proteome</keyword>
<evidence type="ECO:0008006" key="10">
    <source>
        <dbReference type="Google" id="ProtNLM"/>
    </source>
</evidence>
<evidence type="ECO:0000313" key="8">
    <source>
        <dbReference type="Ensembl" id="ENSACLP00000076378.1"/>
    </source>
</evidence>